<dbReference type="KEGG" id="sku:Sulku_2624"/>
<feature type="transmembrane region" description="Helical" evidence="1">
    <location>
        <begin position="27"/>
        <end position="48"/>
    </location>
</feature>
<accession>E4U3L1</accession>
<dbReference type="Proteomes" id="UP000008721">
    <property type="component" value="Plasmid pSULKU01"/>
</dbReference>
<reference evidence="2 3" key="1">
    <citation type="journal article" date="2012" name="Stand. Genomic Sci.">
        <title>Complete genome sequence of the sulfur compounds oxidizing chemolithoautotroph Sulfuricurvum kujiense type strain (YK-1(T)).</title>
        <authorList>
            <person name="Han C."/>
            <person name="Kotsyurbenko O."/>
            <person name="Chertkov O."/>
            <person name="Held B."/>
            <person name="Lapidus A."/>
            <person name="Nolan M."/>
            <person name="Lucas S."/>
            <person name="Hammon N."/>
            <person name="Deshpande S."/>
            <person name="Cheng J.F."/>
            <person name="Tapia R."/>
            <person name="Goodwin L.A."/>
            <person name="Pitluck S."/>
            <person name="Liolios K."/>
            <person name="Pagani I."/>
            <person name="Ivanova N."/>
            <person name="Mavromatis K."/>
            <person name="Mikhailova N."/>
            <person name="Pati A."/>
            <person name="Chen A."/>
            <person name="Palaniappan K."/>
            <person name="Land M."/>
            <person name="Hauser L."/>
            <person name="Chang Y.J."/>
            <person name="Jeffries C.D."/>
            <person name="Brambilla E.M."/>
            <person name="Rohde M."/>
            <person name="Spring S."/>
            <person name="Sikorski J."/>
            <person name="Goker M."/>
            <person name="Woyke T."/>
            <person name="Bristow J."/>
            <person name="Eisen J.A."/>
            <person name="Markowitz V."/>
            <person name="Hugenholtz P."/>
            <person name="Kyrpides N.C."/>
            <person name="Klenk H.P."/>
            <person name="Detter J.C."/>
        </authorList>
    </citation>
    <scope>NUCLEOTIDE SEQUENCE [LARGE SCALE GENOMIC DNA]</scope>
    <source>
        <strain evidence="3">ATCC BAA-921 / DSM 16994 / JCM 11577 / YK-1</strain>
    </source>
</reference>
<evidence type="ECO:0000313" key="3">
    <source>
        <dbReference type="Proteomes" id="UP000008721"/>
    </source>
</evidence>
<organism evidence="2 3">
    <name type="scientific">Sulfuricurvum kujiense (strain ATCC BAA-921 / DSM 16994 / JCM 11577 / YK-1)</name>
    <dbReference type="NCBI Taxonomy" id="709032"/>
    <lineage>
        <taxon>Bacteria</taxon>
        <taxon>Pseudomonadati</taxon>
        <taxon>Campylobacterota</taxon>
        <taxon>Epsilonproteobacteria</taxon>
        <taxon>Campylobacterales</taxon>
        <taxon>Sulfurimonadaceae</taxon>
        <taxon>Sulfuricurvum</taxon>
    </lineage>
</organism>
<evidence type="ECO:0000256" key="1">
    <source>
        <dbReference type="SAM" id="Phobius"/>
    </source>
</evidence>
<name>E4U3L1_SULKY</name>
<keyword evidence="2" id="KW-0614">Plasmid</keyword>
<sequence>MAENQNIHKTKLGWYVWFENTNNQYQMMFKSMSLIFIAGLIATFVAEFISTHIGLWDTKLSVDFYLKFVGLFFKSIFNPELRSLRESSFDAILHEQLIMFLVHSPVGIYVSYLIFLKTKKLTEQMAETSYRLFLNKQGKSPMVLRNSLKMVFSLKTSPHISSTSHEINFRDLKAA</sequence>
<evidence type="ECO:0000313" key="2">
    <source>
        <dbReference type="EMBL" id="ADR35277.1"/>
    </source>
</evidence>
<dbReference type="RefSeq" id="WP_013449889.1">
    <property type="nucleotide sequence ID" value="NC_014754.1"/>
</dbReference>
<geneLocation type="plasmid" evidence="2 3">
    <name>pSULKU01</name>
</geneLocation>
<gene>
    <name evidence="2" type="ordered locus">Sulku_2624</name>
</gene>
<keyword evidence="1" id="KW-0472">Membrane</keyword>
<dbReference type="EMBL" id="CP002356">
    <property type="protein sequence ID" value="ADR35277.1"/>
    <property type="molecule type" value="Genomic_DNA"/>
</dbReference>
<proteinExistence type="predicted"/>
<keyword evidence="1" id="KW-1133">Transmembrane helix</keyword>
<dbReference type="HOGENOM" id="CLU_1531770_0_0_7"/>
<protein>
    <submittedName>
        <fullName evidence="2">Uncharacterized protein</fullName>
    </submittedName>
</protein>
<keyword evidence="3" id="KW-1185">Reference proteome</keyword>
<keyword evidence="1" id="KW-0812">Transmembrane</keyword>
<feature type="transmembrane region" description="Helical" evidence="1">
    <location>
        <begin position="97"/>
        <end position="115"/>
    </location>
</feature>
<dbReference type="AlphaFoldDB" id="E4U3L1"/>